<dbReference type="GO" id="GO:0004764">
    <property type="term" value="F:shikimate 3-dehydrogenase (NADP+) activity"/>
    <property type="evidence" value="ECO:0007669"/>
    <property type="project" value="InterPro"/>
</dbReference>
<feature type="domain" description="Shikimate dehydrogenase substrate binding N-terminal" evidence="1">
    <location>
        <begin position="24"/>
        <end position="104"/>
    </location>
</feature>
<keyword evidence="3" id="KW-1185">Reference proteome</keyword>
<dbReference type="Pfam" id="PF08501">
    <property type="entry name" value="Shikimate_dh_N"/>
    <property type="match status" value="1"/>
</dbReference>
<dbReference type="Gene3D" id="3.40.50.720">
    <property type="entry name" value="NAD(P)-binding Rossmann-like Domain"/>
    <property type="match status" value="1"/>
</dbReference>
<evidence type="ECO:0000313" key="3">
    <source>
        <dbReference type="Proteomes" id="UP000030706"/>
    </source>
</evidence>
<name>A0A074XK53_AURPU</name>
<sequence length="314" mass="34674">MAAPQRVISCETPAHDHVERCGYLFGWPINHSMSPLMHKTIFGEIGCDWEQFFLPSTDMSMFLSLVREVKFFGAAVTMPHKVAIMKYVDELTQEGREVGAVNTLYLRKNGDKTILVGTNTDVIGIREAFYQNISNPDEVFHGRPGMVIGGGGAARSAVYALKKFMKCSKVYIVNRDKAEVDAVVSWCSEQGYGDGVMHAATVEQAQELEGPGAIVSCVPDFPPVTEAEQTARKVMEVFLAKPHKGAILEMCYHPNPWTQIAEISQNAGWNVILGTEAMIYQGLEQSMYWTGKTLDQLPVAKVKEVIAAQLKSGH</sequence>
<dbReference type="InterPro" id="IPR046346">
    <property type="entry name" value="Aminoacid_DH-like_N_sf"/>
</dbReference>
<dbReference type="OrthoDB" id="204377at2759"/>
<dbReference type="EMBL" id="KL584979">
    <property type="protein sequence ID" value="KEQ85898.1"/>
    <property type="molecule type" value="Genomic_DNA"/>
</dbReference>
<dbReference type="InterPro" id="IPR013708">
    <property type="entry name" value="Shikimate_DH-bd_N"/>
</dbReference>
<dbReference type="STRING" id="1043002.A0A074XK53"/>
<evidence type="ECO:0000313" key="2">
    <source>
        <dbReference type="EMBL" id="KEQ85898.1"/>
    </source>
</evidence>
<accession>A0A074XK53</accession>
<dbReference type="GeneID" id="40747502"/>
<dbReference type="RefSeq" id="XP_029762085.1">
    <property type="nucleotide sequence ID" value="XM_029905196.1"/>
</dbReference>
<dbReference type="SUPFAM" id="SSF53223">
    <property type="entry name" value="Aminoacid dehydrogenase-like, N-terminal domain"/>
    <property type="match status" value="1"/>
</dbReference>
<evidence type="ECO:0000259" key="1">
    <source>
        <dbReference type="Pfam" id="PF08501"/>
    </source>
</evidence>
<proteinExistence type="predicted"/>
<dbReference type="Proteomes" id="UP000030706">
    <property type="component" value="Unassembled WGS sequence"/>
</dbReference>
<dbReference type="CDD" id="cd01065">
    <property type="entry name" value="NAD_bind_Shikimate_DH"/>
    <property type="match status" value="1"/>
</dbReference>
<organism evidence="2 3">
    <name type="scientific">Aureobasidium pullulans EXF-150</name>
    <dbReference type="NCBI Taxonomy" id="1043002"/>
    <lineage>
        <taxon>Eukaryota</taxon>
        <taxon>Fungi</taxon>
        <taxon>Dikarya</taxon>
        <taxon>Ascomycota</taxon>
        <taxon>Pezizomycotina</taxon>
        <taxon>Dothideomycetes</taxon>
        <taxon>Dothideomycetidae</taxon>
        <taxon>Dothideales</taxon>
        <taxon>Saccotheciaceae</taxon>
        <taxon>Aureobasidium</taxon>
    </lineage>
</organism>
<dbReference type="PANTHER" id="PTHR21089:SF1">
    <property type="entry name" value="BIFUNCTIONAL 3-DEHYDROQUINATE DEHYDRATASE_SHIKIMATE DEHYDROGENASE, CHLOROPLASTIC"/>
    <property type="match status" value="1"/>
</dbReference>
<dbReference type="InterPro" id="IPR022893">
    <property type="entry name" value="Shikimate_DH_fam"/>
</dbReference>
<dbReference type="PANTHER" id="PTHR21089">
    <property type="entry name" value="SHIKIMATE DEHYDROGENASE"/>
    <property type="match status" value="1"/>
</dbReference>
<dbReference type="GO" id="GO:0019632">
    <property type="term" value="P:shikimate metabolic process"/>
    <property type="evidence" value="ECO:0007669"/>
    <property type="project" value="TreeGrafter"/>
</dbReference>
<dbReference type="HOGENOM" id="CLU_044063_1_0_1"/>
<reference evidence="2 3" key="1">
    <citation type="journal article" date="2014" name="BMC Genomics">
        <title>Genome sequencing of four Aureobasidium pullulans varieties: biotechnological potential, stress tolerance, and description of new species.</title>
        <authorList>
            <person name="Gostin Ar C."/>
            <person name="Ohm R.A."/>
            <person name="Kogej T."/>
            <person name="Sonjak S."/>
            <person name="Turk M."/>
            <person name="Zajc J."/>
            <person name="Zalar P."/>
            <person name="Grube M."/>
            <person name="Sun H."/>
            <person name="Han J."/>
            <person name="Sharma A."/>
            <person name="Chiniquy J."/>
            <person name="Ngan C.Y."/>
            <person name="Lipzen A."/>
            <person name="Barry K."/>
            <person name="Grigoriev I.V."/>
            <person name="Gunde-Cimerman N."/>
        </authorList>
    </citation>
    <scope>NUCLEOTIDE SEQUENCE [LARGE SCALE GENOMIC DNA]</scope>
    <source>
        <strain evidence="2 3">EXF-150</strain>
    </source>
</reference>
<dbReference type="InterPro" id="IPR036291">
    <property type="entry name" value="NAD(P)-bd_dom_sf"/>
</dbReference>
<protein>
    <submittedName>
        <fullName evidence="2">Shikimate/quinate 5-dehydrogenase</fullName>
    </submittedName>
</protein>
<dbReference type="AlphaFoldDB" id="A0A074XK53"/>
<gene>
    <name evidence="2" type="ORF">M438DRAFT_344328</name>
</gene>
<dbReference type="Gene3D" id="3.40.50.10860">
    <property type="entry name" value="Leucine Dehydrogenase, chain A, domain 1"/>
    <property type="match status" value="1"/>
</dbReference>
<dbReference type="GO" id="GO:0009423">
    <property type="term" value="P:chorismate biosynthetic process"/>
    <property type="evidence" value="ECO:0007669"/>
    <property type="project" value="TreeGrafter"/>
</dbReference>
<dbReference type="SUPFAM" id="SSF51735">
    <property type="entry name" value="NAD(P)-binding Rossmann-fold domains"/>
    <property type="match status" value="1"/>
</dbReference>